<keyword evidence="9" id="KW-0066">ATP synthesis</keyword>
<dbReference type="Pfam" id="PF00430">
    <property type="entry name" value="ATP-synt_B"/>
    <property type="match status" value="1"/>
</dbReference>
<evidence type="ECO:0000256" key="2">
    <source>
        <dbReference type="ARBA" id="ARBA00022448"/>
    </source>
</evidence>
<evidence type="ECO:0000313" key="17">
    <source>
        <dbReference type="Proteomes" id="UP000663720"/>
    </source>
</evidence>
<evidence type="ECO:0000256" key="4">
    <source>
        <dbReference type="ARBA" id="ARBA00022692"/>
    </source>
</evidence>
<dbReference type="KEGG" id="dli:dnl_08060"/>
<keyword evidence="4 13" id="KW-0812">Transmembrane</keyword>
<comment type="function">
    <text evidence="11">Component of the F(0) channel, it forms part of the peripheral stalk, linking F(1) to F(0). The b'-subunit is a diverged and duplicated form of b found in plants and photosynthetic bacteria.</text>
</comment>
<keyword evidence="5 13" id="KW-0375">Hydrogen ion transport</keyword>
<dbReference type="InterPro" id="IPR050059">
    <property type="entry name" value="ATP_synthase_B_chain"/>
</dbReference>
<dbReference type="InterPro" id="IPR002146">
    <property type="entry name" value="ATP_synth_b/b'su_bac/chlpt"/>
</dbReference>
<keyword evidence="8 15" id="KW-0472">Membrane</keyword>
<comment type="function">
    <text evidence="10">F(1)F(0) ATP synthase produces ATP from ADP in the presence of a proton or sodium gradient. F-type ATPases consist of two structural domains, F(1) containing the extramembraneous catalytic core and F(0) containing the membrane proton channel, linked together by a central stalk and a peripheral stalk. During catalysis, ATP synthesis in the catalytic domain of F(1) is coupled via a rotary mechanism of the central stalk subunits to proton translocation.</text>
</comment>
<feature type="transmembrane region" description="Helical" evidence="15">
    <location>
        <begin position="23"/>
        <end position="44"/>
    </location>
</feature>
<dbReference type="EMBL" id="CP061799">
    <property type="protein sequence ID" value="QTA78582.1"/>
    <property type="molecule type" value="Genomic_DNA"/>
</dbReference>
<accession>A0A975GEU1</accession>
<keyword evidence="2 13" id="KW-0813">Transport</keyword>
<gene>
    <name evidence="16" type="primary">atpF3</name>
    <name evidence="16" type="ORF">dnl_08060</name>
</gene>
<evidence type="ECO:0000256" key="9">
    <source>
        <dbReference type="ARBA" id="ARBA00023310"/>
    </source>
</evidence>
<dbReference type="GO" id="GO:0046961">
    <property type="term" value="F:proton-transporting ATPase activity, rotational mechanism"/>
    <property type="evidence" value="ECO:0007669"/>
    <property type="project" value="TreeGrafter"/>
</dbReference>
<evidence type="ECO:0000256" key="6">
    <source>
        <dbReference type="ARBA" id="ARBA00022989"/>
    </source>
</evidence>
<dbReference type="GO" id="GO:0045259">
    <property type="term" value="C:proton-transporting ATP synthase complex"/>
    <property type="evidence" value="ECO:0007669"/>
    <property type="project" value="UniProtKB-KW"/>
</dbReference>
<dbReference type="GO" id="GO:0012505">
    <property type="term" value="C:endomembrane system"/>
    <property type="evidence" value="ECO:0007669"/>
    <property type="project" value="UniProtKB-SubCell"/>
</dbReference>
<sequence>MVWSMLSTKKTIKWGSCMVSVDISVFMQIANFLCLIWVLNIVLYRPIRNMLLERKGKVSGLENDVNFFSESVKEKDAAFYEGIKTARVNGLKQKGAMIQEAENEEKKVIARINEKAQADIADVRSKIAKDAEAVKEQLLKQVDTFANEIGEKILGRAV</sequence>
<reference evidence="16" key="1">
    <citation type="journal article" date="2021" name="Microb. Physiol.">
        <title>Proteogenomic Insights into the Physiology of Marine, Sulfate-Reducing, Filamentous Desulfonema limicola and Desulfonema magnum.</title>
        <authorList>
            <person name="Schnaars V."/>
            <person name="Wohlbrand L."/>
            <person name="Scheve S."/>
            <person name="Hinrichs C."/>
            <person name="Reinhardt R."/>
            <person name="Rabus R."/>
        </authorList>
    </citation>
    <scope>NUCLEOTIDE SEQUENCE</scope>
    <source>
        <strain evidence="16">5ac10</strain>
    </source>
</reference>
<evidence type="ECO:0000256" key="13">
    <source>
        <dbReference type="RuleBase" id="RU003848"/>
    </source>
</evidence>
<evidence type="ECO:0000256" key="11">
    <source>
        <dbReference type="ARBA" id="ARBA00025614"/>
    </source>
</evidence>
<proteinExistence type="inferred from homology"/>
<evidence type="ECO:0000256" key="1">
    <source>
        <dbReference type="ARBA" id="ARBA00005513"/>
    </source>
</evidence>
<dbReference type="GO" id="GO:0015986">
    <property type="term" value="P:proton motive force-driven ATP synthesis"/>
    <property type="evidence" value="ECO:0007669"/>
    <property type="project" value="InterPro"/>
</dbReference>
<feature type="coiled-coil region" evidence="14">
    <location>
        <begin position="98"/>
        <end position="148"/>
    </location>
</feature>
<comment type="subcellular location">
    <subcellularLocation>
        <location evidence="12">Endomembrane system</location>
        <topology evidence="12">Single-pass membrane protein</topology>
    </subcellularLocation>
</comment>
<organism evidence="16 17">
    <name type="scientific">Desulfonema limicola</name>
    <dbReference type="NCBI Taxonomy" id="45656"/>
    <lineage>
        <taxon>Bacteria</taxon>
        <taxon>Pseudomonadati</taxon>
        <taxon>Thermodesulfobacteriota</taxon>
        <taxon>Desulfobacteria</taxon>
        <taxon>Desulfobacterales</taxon>
        <taxon>Desulfococcaceae</taxon>
        <taxon>Desulfonema</taxon>
    </lineage>
</organism>
<evidence type="ECO:0000256" key="7">
    <source>
        <dbReference type="ARBA" id="ARBA00023065"/>
    </source>
</evidence>
<dbReference type="PANTHER" id="PTHR33445:SF2">
    <property type="entry name" value="ATP SYNTHASE SUBUNIT B', CHLOROPLASTIC"/>
    <property type="match status" value="1"/>
</dbReference>
<dbReference type="CDD" id="cd06503">
    <property type="entry name" value="ATP-synt_Fo_b"/>
    <property type="match status" value="1"/>
</dbReference>
<evidence type="ECO:0000256" key="5">
    <source>
        <dbReference type="ARBA" id="ARBA00022781"/>
    </source>
</evidence>
<evidence type="ECO:0000256" key="14">
    <source>
        <dbReference type="SAM" id="Coils"/>
    </source>
</evidence>
<evidence type="ECO:0000256" key="3">
    <source>
        <dbReference type="ARBA" id="ARBA00022547"/>
    </source>
</evidence>
<dbReference type="Proteomes" id="UP000663720">
    <property type="component" value="Chromosome"/>
</dbReference>
<keyword evidence="14" id="KW-0175">Coiled coil</keyword>
<evidence type="ECO:0000256" key="15">
    <source>
        <dbReference type="SAM" id="Phobius"/>
    </source>
</evidence>
<keyword evidence="7 13" id="KW-0406">Ion transport</keyword>
<dbReference type="PANTHER" id="PTHR33445">
    <property type="entry name" value="ATP SYNTHASE SUBUNIT B', CHLOROPLASTIC"/>
    <property type="match status" value="1"/>
</dbReference>
<evidence type="ECO:0000256" key="12">
    <source>
        <dbReference type="ARBA" id="ARBA00037847"/>
    </source>
</evidence>
<keyword evidence="3 13" id="KW-0138">CF(0)</keyword>
<name>A0A975GEU1_9BACT</name>
<evidence type="ECO:0000256" key="10">
    <source>
        <dbReference type="ARBA" id="ARBA00025198"/>
    </source>
</evidence>
<keyword evidence="17" id="KW-1185">Reference proteome</keyword>
<keyword evidence="6 15" id="KW-1133">Transmembrane helix</keyword>
<protein>
    <submittedName>
        <fullName evidence="16">ATP synthase, subunit beta (ATP synthase F0 sector subunit b)</fullName>
    </submittedName>
</protein>
<evidence type="ECO:0000256" key="8">
    <source>
        <dbReference type="ARBA" id="ARBA00023136"/>
    </source>
</evidence>
<evidence type="ECO:0000313" key="16">
    <source>
        <dbReference type="EMBL" id="QTA78582.1"/>
    </source>
</evidence>
<dbReference type="AlphaFoldDB" id="A0A975GEU1"/>
<comment type="similarity">
    <text evidence="1 13">Belongs to the ATPase B chain family.</text>
</comment>